<dbReference type="GO" id="GO:0005975">
    <property type="term" value="P:carbohydrate metabolic process"/>
    <property type="evidence" value="ECO:0007669"/>
    <property type="project" value="InterPro"/>
</dbReference>
<dbReference type="GO" id="GO:0016740">
    <property type="term" value="F:transferase activity"/>
    <property type="evidence" value="ECO:0007669"/>
    <property type="project" value="UniProtKB-KW"/>
</dbReference>
<name>M2U568_9SPHN</name>
<evidence type="ECO:0000313" key="1">
    <source>
        <dbReference type="EMBL" id="EMD83182.1"/>
    </source>
</evidence>
<proteinExistence type="predicted"/>
<keyword evidence="1" id="KW-0808">Transferase</keyword>
<gene>
    <name evidence="1" type="ORF">C725_1083</name>
</gene>
<dbReference type="RefSeq" id="WP_008600712.1">
    <property type="nucleotide sequence ID" value="NZ_AMRV01000003.1"/>
</dbReference>
<keyword evidence="2" id="KW-1185">Reference proteome</keyword>
<dbReference type="AlphaFoldDB" id="M2U568"/>
<comment type="caution">
    <text evidence="1">The sequence shown here is derived from an EMBL/GenBank/DDBJ whole genome shotgun (WGS) entry which is preliminary data.</text>
</comment>
<evidence type="ECO:0000313" key="2">
    <source>
        <dbReference type="Proteomes" id="UP000011717"/>
    </source>
</evidence>
<dbReference type="EMBL" id="AMRV01000003">
    <property type="protein sequence ID" value="EMD83182.1"/>
    <property type="molecule type" value="Genomic_DNA"/>
</dbReference>
<organism evidence="1 2">
    <name type="scientific">Pacificimonas flava</name>
    <dbReference type="NCBI Taxonomy" id="1234595"/>
    <lineage>
        <taxon>Bacteria</taxon>
        <taxon>Pseudomonadati</taxon>
        <taxon>Pseudomonadota</taxon>
        <taxon>Alphaproteobacteria</taxon>
        <taxon>Sphingomonadales</taxon>
        <taxon>Sphingosinicellaceae</taxon>
        <taxon>Pacificimonas</taxon>
    </lineage>
</organism>
<protein>
    <submittedName>
        <fullName evidence="1">Glycosyl transferase</fullName>
    </submittedName>
</protein>
<dbReference type="Proteomes" id="UP000011717">
    <property type="component" value="Unassembled WGS sequence"/>
</dbReference>
<sequence length="350" mass="39156">MFIDNREVPSAGFCEHLEALSDDTGLLQHARFHLPNRDHGYCTDDNSRAAIVLLRLSHLRKLARSERAMLRNCLAFLDHALEETTGRFRNFMAYDRAWCDTTWFADPHGRAVWALGETIAHASGDAERYWAQNLLERVVQELANETAPRLWAFSLFGLEAALVVQPDWQAGLAARQALQMRLRQRWADAATKEWPWFEDTLAYDNARLCEAALLAGGDLAAAGLTALGALWDWQQEDGVFMPVGHDSFGRERSLPKRWDQQPLEAAAMLDACIRAHSVTGDDKWVHRARASLDWFHGTNALGLPLADPATGLCHDGLHPDRVNANAGAESTVSYMWARISAAYFAKGMAF</sequence>
<accession>M2U568</accession>
<reference evidence="1 2" key="1">
    <citation type="journal article" date="2013" name="Genome Announc.">
        <title>Draft Genome Sequence of Strain JLT2015T, Belonging to the Family Sphingomonadaceae of the Alphaproteobacteria.</title>
        <authorList>
            <person name="Tang K."/>
            <person name="Liu K."/>
            <person name="Li S."/>
            <person name="Jiao N."/>
        </authorList>
    </citation>
    <scope>NUCLEOTIDE SEQUENCE [LARGE SCALE GENOMIC DNA]</scope>
    <source>
        <strain evidence="1 2">JLT2015</strain>
    </source>
</reference>
<dbReference type="OrthoDB" id="7540161at2"/>
<dbReference type="SUPFAM" id="SSF48208">
    <property type="entry name" value="Six-hairpin glycosidases"/>
    <property type="match status" value="1"/>
</dbReference>
<dbReference type="InterPro" id="IPR008928">
    <property type="entry name" value="6-hairpin_glycosidase_sf"/>
</dbReference>